<dbReference type="EMBL" id="AP008231">
    <property type="protein sequence ID" value="BAD79099.1"/>
    <property type="molecule type" value="Genomic_DNA"/>
</dbReference>
<dbReference type="PANTHER" id="PTHR43629">
    <property type="entry name" value="PEPTIDYL-PROLYL CIS-TRANS ISOMERASE"/>
    <property type="match status" value="1"/>
</dbReference>
<dbReference type="KEGG" id="syc:syc0909_c"/>
<reference evidence="2 3" key="1">
    <citation type="journal article" date="2007" name="Photosyn. Res.">
        <title>Complete nucleotide sequence of the freshwater unicellular cyanobacterium Synechococcus elongatus PCC 6301 chromosome: gene content and organization.</title>
        <authorList>
            <person name="Sugita C."/>
            <person name="Ogata K."/>
            <person name="Shikata M."/>
            <person name="Jikuya H."/>
            <person name="Takano J."/>
            <person name="Furumichi M."/>
            <person name="Kanehisa M."/>
            <person name="Omata T."/>
            <person name="Sugiura M."/>
            <person name="Sugita M."/>
        </authorList>
    </citation>
    <scope>NUCLEOTIDE SEQUENCE [LARGE SCALE GENOMIC DNA]</scope>
    <source>
        <strain evidence="3">ATCC 27144 / PCC 6301 / SAUG 1402/1</strain>
    </source>
</reference>
<dbReference type="Proteomes" id="UP000001175">
    <property type="component" value="Chromosome"/>
</dbReference>
<evidence type="ECO:0000259" key="1">
    <source>
        <dbReference type="PROSITE" id="PS50206"/>
    </source>
</evidence>
<accession>A0A0H3K7Q3</accession>
<dbReference type="SMART" id="SM00450">
    <property type="entry name" value="RHOD"/>
    <property type="match status" value="1"/>
</dbReference>
<sequence>MADFTEIDPQTFAERQAAQPAPDWQLIDVREPAEVELASLPGFRVYSLSRSAEWVDRIGQELDRSKETIVLCHHGMRSAQMCQWLLTQGFEHVVNLRGGIDAYSRLVDAQVPLY</sequence>
<dbReference type="PROSITE" id="PS50206">
    <property type="entry name" value="RHODANESE_3"/>
    <property type="match status" value="1"/>
</dbReference>
<organism evidence="2 3">
    <name type="scientific">Synechococcus sp. (strain ATCC 27144 / PCC 6301 / SAUG 1402/1)</name>
    <name type="common">Anacystis nidulans</name>
    <dbReference type="NCBI Taxonomy" id="269084"/>
    <lineage>
        <taxon>Bacteria</taxon>
        <taxon>Bacillati</taxon>
        <taxon>Cyanobacteriota</taxon>
        <taxon>Cyanophyceae</taxon>
        <taxon>Synechococcales</taxon>
        <taxon>Synechococcaceae</taxon>
        <taxon>Synechococcus</taxon>
    </lineage>
</organism>
<dbReference type="AlphaFoldDB" id="A0A0H3K7Q3"/>
<dbReference type="Pfam" id="PF00581">
    <property type="entry name" value="Rhodanese"/>
    <property type="match status" value="1"/>
</dbReference>
<dbReference type="SUPFAM" id="SSF52821">
    <property type="entry name" value="Rhodanese/Cell cycle control phosphatase"/>
    <property type="match status" value="1"/>
</dbReference>
<dbReference type="InterPro" id="IPR052204">
    <property type="entry name" value="PpiC/parvulin_rotamase"/>
</dbReference>
<evidence type="ECO:0000313" key="2">
    <source>
        <dbReference type="EMBL" id="BAD79099.1"/>
    </source>
</evidence>
<name>A0A0H3K7Q3_SYNP6</name>
<evidence type="ECO:0000313" key="3">
    <source>
        <dbReference type="Proteomes" id="UP000001175"/>
    </source>
</evidence>
<protein>
    <recommendedName>
        <fullName evidence="1">Rhodanese domain-containing protein</fullName>
    </recommendedName>
</protein>
<gene>
    <name evidence="2" type="ordered locus">syc0909_c</name>
</gene>
<dbReference type="eggNOG" id="COG0607">
    <property type="taxonomic scope" value="Bacteria"/>
</dbReference>
<dbReference type="GeneID" id="72429447"/>
<feature type="domain" description="Rhodanese" evidence="1">
    <location>
        <begin position="20"/>
        <end position="112"/>
    </location>
</feature>
<dbReference type="InterPro" id="IPR001763">
    <property type="entry name" value="Rhodanese-like_dom"/>
</dbReference>
<dbReference type="PANTHER" id="PTHR43629:SF2">
    <property type="entry name" value="RHODANESE-LIKE_PPIC DOMAIN-CONTAINING PROTEIN 12, CHLOROPLASTIC"/>
    <property type="match status" value="1"/>
</dbReference>
<dbReference type="InterPro" id="IPR036873">
    <property type="entry name" value="Rhodanese-like_dom_sf"/>
</dbReference>
<dbReference type="Gene3D" id="3.40.250.10">
    <property type="entry name" value="Rhodanese-like domain"/>
    <property type="match status" value="1"/>
</dbReference>
<dbReference type="RefSeq" id="WP_011243221.1">
    <property type="nucleotide sequence ID" value="NC_006576.1"/>
</dbReference>
<proteinExistence type="predicted"/>